<dbReference type="InterPro" id="IPR009100">
    <property type="entry name" value="AcylCoA_DH/oxidase_NM_dom_sf"/>
</dbReference>
<evidence type="ECO:0000256" key="1">
    <source>
        <dbReference type="ARBA" id="ARBA00001974"/>
    </source>
</evidence>
<comment type="caution">
    <text evidence="8">The sequence shown here is derived from an EMBL/GenBank/DDBJ whole genome shotgun (WGS) entry which is preliminary data.</text>
</comment>
<dbReference type="InterPro" id="IPR036250">
    <property type="entry name" value="AcylCo_DH-like_C"/>
</dbReference>
<dbReference type="RefSeq" id="WP_273594840.1">
    <property type="nucleotide sequence ID" value="NZ_JAQQXS010000001.1"/>
</dbReference>
<dbReference type="Pfam" id="PF02770">
    <property type="entry name" value="Acyl-CoA_dh_M"/>
    <property type="match status" value="1"/>
</dbReference>
<dbReference type="Gene3D" id="2.40.110.10">
    <property type="entry name" value="Butyryl-CoA Dehydrogenase, subunit A, domain 2"/>
    <property type="match status" value="1"/>
</dbReference>
<dbReference type="SUPFAM" id="SSF47203">
    <property type="entry name" value="Acyl-CoA dehydrogenase C-terminal domain-like"/>
    <property type="match status" value="1"/>
</dbReference>
<evidence type="ECO:0000256" key="3">
    <source>
        <dbReference type="ARBA" id="ARBA00022630"/>
    </source>
</evidence>
<evidence type="ECO:0000313" key="9">
    <source>
        <dbReference type="Proteomes" id="UP001219862"/>
    </source>
</evidence>
<evidence type="ECO:0000313" key="8">
    <source>
        <dbReference type="EMBL" id="MDC8783723.1"/>
    </source>
</evidence>
<dbReference type="Gene3D" id="1.20.140.10">
    <property type="entry name" value="Butyryl-CoA Dehydrogenase, subunit A, domain 3"/>
    <property type="match status" value="1"/>
</dbReference>
<feature type="domain" description="Acyl-CoA oxidase/dehydrogenase middle" evidence="6">
    <location>
        <begin position="118"/>
        <end position="205"/>
    </location>
</feature>
<dbReference type="InterPro" id="IPR009075">
    <property type="entry name" value="AcylCo_DH/oxidase_C"/>
</dbReference>
<sequence>MGTSQQALAPNLAADLERICADIIAPHALETDRQARFPRAAVTALAQAGLLGLVSARELGGQGAGMAQASQMLQRIAQDCPSTAMVMCMHFCATALLEQQGPRATREAIAQGRHLSTLAFSEAGSRSHFWAPTGTARSEGAGVRLDANKSWVTSAGEADSYVWSSKPLSAEGASSLWLVDARATGLQVQGSFDGLGLRGNASSPVLAQGVPVTAEQLLGEDGKGFDAMMSTVLPWFSLLNASCSIGLMEGVLARACQHVGQTRHQHLDSSLADLPTVRAYLARARIRTDMCRCLLDDGLNAIAEGRADAMLRVLEIKAAAGESALEVSDLAMRVCGGAAFRKEAGIERLFRDARAAHVMAPTSDVLYDFIGKAITGLPLF</sequence>
<evidence type="ECO:0000256" key="4">
    <source>
        <dbReference type="ARBA" id="ARBA00022827"/>
    </source>
</evidence>
<proteinExistence type="inferred from homology"/>
<keyword evidence="4" id="KW-0274">FAD</keyword>
<dbReference type="InterPro" id="IPR052547">
    <property type="entry name" value="Mito_Isobutyryl-CoADH"/>
</dbReference>
<dbReference type="PANTHER" id="PTHR43831:SF1">
    <property type="entry name" value="ISOBUTYRYL-COA DEHYDROGENASE, MITOCHONDRIAL"/>
    <property type="match status" value="1"/>
</dbReference>
<feature type="domain" description="Acyl-CoA dehydrogenase/oxidase C-terminal" evidence="5">
    <location>
        <begin position="222"/>
        <end position="374"/>
    </location>
</feature>
<reference evidence="8 9" key="1">
    <citation type="submission" date="2022-10" db="EMBL/GenBank/DDBJ databases">
        <title>paucibacter sp. hw8 Genome sequencing.</title>
        <authorList>
            <person name="Park S."/>
        </authorList>
    </citation>
    <scope>NUCLEOTIDE SEQUENCE [LARGE SCALE GENOMIC DNA]</scope>
    <source>
        <strain evidence="9">hw8</strain>
    </source>
</reference>
<dbReference type="SUPFAM" id="SSF56645">
    <property type="entry name" value="Acyl-CoA dehydrogenase NM domain-like"/>
    <property type="match status" value="1"/>
</dbReference>
<dbReference type="Pfam" id="PF02771">
    <property type="entry name" value="Acyl-CoA_dh_N"/>
    <property type="match status" value="1"/>
</dbReference>
<evidence type="ECO:0000259" key="7">
    <source>
        <dbReference type="Pfam" id="PF02771"/>
    </source>
</evidence>
<gene>
    <name evidence="8" type="ORF">PRZ01_00770</name>
</gene>
<evidence type="ECO:0000256" key="2">
    <source>
        <dbReference type="ARBA" id="ARBA00009347"/>
    </source>
</evidence>
<comment type="cofactor">
    <cofactor evidence="1">
        <name>FAD</name>
        <dbReference type="ChEBI" id="CHEBI:57692"/>
    </cofactor>
</comment>
<evidence type="ECO:0000259" key="6">
    <source>
        <dbReference type="Pfam" id="PF02770"/>
    </source>
</evidence>
<dbReference type="Gene3D" id="1.10.540.10">
    <property type="entry name" value="Acyl-CoA dehydrogenase/oxidase, N-terminal domain"/>
    <property type="match status" value="1"/>
</dbReference>
<dbReference type="InterPro" id="IPR006091">
    <property type="entry name" value="Acyl-CoA_Oxase/DH_mid-dom"/>
</dbReference>
<evidence type="ECO:0000259" key="5">
    <source>
        <dbReference type="Pfam" id="PF00441"/>
    </source>
</evidence>
<dbReference type="PIRSF" id="PIRSF016578">
    <property type="entry name" value="HsaA"/>
    <property type="match status" value="1"/>
</dbReference>
<dbReference type="EMBL" id="JAQQXS010000001">
    <property type="protein sequence ID" value="MDC8783723.1"/>
    <property type="molecule type" value="Genomic_DNA"/>
</dbReference>
<dbReference type="CDD" id="cd00567">
    <property type="entry name" value="ACAD"/>
    <property type="match status" value="1"/>
</dbReference>
<keyword evidence="9" id="KW-1185">Reference proteome</keyword>
<dbReference type="InterPro" id="IPR037069">
    <property type="entry name" value="AcylCoA_DH/ox_N_sf"/>
</dbReference>
<accession>A0ABT5KLD9</accession>
<dbReference type="Proteomes" id="UP001219862">
    <property type="component" value="Unassembled WGS sequence"/>
</dbReference>
<dbReference type="Pfam" id="PF00441">
    <property type="entry name" value="Acyl-CoA_dh_1"/>
    <property type="match status" value="1"/>
</dbReference>
<organism evidence="8 9">
    <name type="scientific">Roseateles koreensis</name>
    <dbReference type="NCBI Taxonomy" id="2987526"/>
    <lineage>
        <taxon>Bacteria</taxon>
        <taxon>Pseudomonadati</taxon>
        <taxon>Pseudomonadota</taxon>
        <taxon>Betaproteobacteria</taxon>
        <taxon>Burkholderiales</taxon>
        <taxon>Sphaerotilaceae</taxon>
        <taxon>Roseateles</taxon>
    </lineage>
</organism>
<keyword evidence="3" id="KW-0285">Flavoprotein</keyword>
<dbReference type="PANTHER" id="PTHR43831">
    <property type="entry name" value="ISOBUTYRYL-COA DEHYDROGENASE"/>
    <property type="match status" value="1"/>
</dbReference>
<feature type="domain" description="Acyl-CoA dehydrogenase/oxidase N-terminal" evidence="7">
    <location>
        <begin position="14"/>
        <end position="107"/>
    </location>
</feature>
<name>A0ABT5KLD9_9BURK</name>
<protein>
    <submittedName>
        <fullName evidence="8">Acyl-CoA/acyl-ACP dehydrogenase</fullName>
    </submittedName>
</protein>
<comment type="similarity">
    <text evidence="2">Belongs to the acyl-CoA dehydrogenase family.</text>
</comment>
<dbReference type="InterPro" id="IPR013786">
    <property type="entry name" value="AcylCoA_DH/ox_N"/>
</dbReference>
<dbReference type="InterPro" id="IPR046373">
    <property type="entry name" value="Acyl-CoA_Oxase/DH_mid-dom_sf"/>
</dbReference>